<dbReference type="InterPro" id="IPR056423">
    <property type="entry name" value="BACK_BPM_SPOP"/>
</dbReference>
<dbReference type="Pfam" id="PF00651">
    <property type="entry name" value="BTB"/>
    <property type="match status" value="1"/>
</dbReference>
<dbReference type="PANTHER" id="PTHR26379">
    <property type="entry name" value="BTB/POZ AND MATH DOMAIN-CONTAINING PROTEIN 1"/>
    <property type="match status" value="1"/>
</dbReference>
<dbReference type="Pfam" id="PF24570">
    <property type="entry name" value="BACK_BPM_SPOP"/>
    <property type="match status" value="1"/>
</dbReference>
<evidence type="ECO:0000256" key="1">
    <source>
        <dbReference type="ARBA" id="ARBA00004906"/>
    </source>
</evidence>
<evidence type="ECO:0000259" key="3">
    <source>
        <dbReference type="PROSITE" id="PS50097"/>
    </source>
</evidence>
<evidence type="ECO:0000313" key="4">
    <source>
        <dbReference type="EMBL" id="KAF7003173.1"/>
    </source>
</evidence>
<feature type="non-terminal residue" evidence="4">
    <location>
        <position position="153"/>
    </location>
</feature>
<proteinExistence type="inferred from homology"/>
<dbReference type="PANTHER" id="PTHR26379:SF428">
    <property type="entry name" value="GENOME ASSEMBLY, CHROMOSOME: II"/>
    <property type="match status" value="1"/>
</dbReference>
<dbReference type="GO" id="GO:0016567">
    <property type="term" value="P:protein ubiquitination"/>
    <property type="evidence" value="ECO:0007669"/>
    <property type="project" value="InterPro"/>
</dbReference>
<dbReference type="Gene3D" id="1.25.40.420">
    <property type="match status" value="1"/>
</dbReference>
<comment type="caution">
    <text evidence="4">The sequence shown here is derived from an EMBL/GenBank/DDBJ whole genome shotgun (WGS) entry which is preliminary data.</text>
</comment>
<protein>
    <recommendedName>
        <fullName evidence="3">BTB domain-containing protein</fullName>
    </recommendedName>
</protein>
<name>A0A9R1E3H3_WHEAT</name>
<dbReference type="Gene3D" id="3.30.710.10">
    <property type="entry name" value="Potassium Channel Kv1.1, Chain A"/>
    <property type="match status" value="1"/>
</dbReference>
<comment type="pathway">
    <text evidence="1">Protein modification; protein ubiquitination.</text>
</comment>
<evidence type="ECO:0000256" key="2">
    <source>
        <dbReference type="ARBA" id="ARBA00010846"/>
    </source>
</evidence>
<reference evidence="4" key="2">
    <citation type="submission" date="2020-03" db="EMBL/GenBank/DDBJ databases">
        <title>The second near-complete assembly of the hexaploid bread wheat (Triticum aestivum) genome.</title>
        <authorList>
            <person name="Zimin A.V."/>
            <person name="Puiu D."/>
            <person name="Shumante A."/>
            <person name="Alonge M."/>
            <person name="Salzberg S.L."/>
        </authorList>
    </citation>
    <scope>NUCLEOTIDE SEQUENCE</scope>
    <source>
        <tissue evidence="4">Leaf</tissue>
    </source>
</reference>
<dbReference type="Proteomes" id="UP000815260">
    <property type="component" value="Chromosome 2A"/>
</dbReference>
<reference evidence="4" key="1">
    <citation type="journal article" date="2017" name="Gigascience">
        <title>The first near-complete assembly of the hexaploid bread wheat genome, Triticum aestivum.</title>
        <authorList>
            <person name="Zimin A.V."/>
            <person name="Puiu D."/>
            <person name="Hall R."/>
            <person name="Kingan S."/>
            <person name="Clavijo B.J."/>
            <person name="Salzberg S.L."/>
        </authorList>
    </citation>
    <scope>NUCLEOTIDE SEQUENCE</scope>
    <source>
        <tissue evidence="4">Leaf</tissue>
    </source>
</reference>
<comment type="similarity">
    <text evidence="2">Belongs to the Tdpoz family.</text>
</comment>
<accession>A0A9R1E3H3</accession>
<dbReference type="OrthoDB" id="6359816at2759"/>
<dbReference type="AlphaFoldDB" id="A0A9R1E3H3"/>
<dbReference type="InterPro" id="IPR045005">
    <property type="entry name" value="BPM1-6"/>
</dbReference>
<organism evidence="4">
    <name type="scientific">Triticum aestivum</name>
    <name type="common">Wheat</name>
    <dbReference type="NCBI Taxonomy" id="4565"/>
    <lineage>
        <taxon>Eukaryota</taxon>
        <taxon>Viridiplantae</taxon>
        <taxon>Streptophyta</taxon>
        <taxon>Embryophyta</taxon>
        <taxon>Tracheophyta</taxon>
        <taxon>Spermatophyta</taxon>
        <taxon>Magnoliopsida</taxon>
        <taxon>Liliopsida</taxon>
        <taxon>Poales</taxon>
        <taxon>Poaceae</taxon>
        <taxon>BOP clade</taxon>
        <taxon>Pooideae</taxon>
        <taxon>Triticodae</taxon>
        <taxon>Triticeae</taxon>
        <taxon>Triticinae</taxon>
        <taxon>Triticum</taxon>
    </lineage>
</organism>
<feature type="domain" description="BTB" evidence="3">
    <location>
        <begin position="1"/>
        <end position="45"/>
    </location>
</feature>
<dbReference type="PROSITE" id="PS50097">
    <property type="entry name" value="BTB"/>
    <property type="match status" value="1"/>
</dbReference>
<dbReference type="SUPFAM" id="SSF54695">
    <property type="entry name" value="POZ domain"/>
    <property type="match status" value="1"/>
</dbReference>
<gene>
    <name evidence="4" type="ORF">CFC21_018538</name>
</gene>
<dbReference type="InterPro" id="IPR011333">
    <property type="entry name" value="SKP1/BTB/POZ_sf"/>
</dbReference>
<sequence length="153" mass="17383">MRSPVFKAELYGARREKDTRHITIADMQPAVFEGLLHFIYTDSLDDLGQDDYQETIRHLLVAADRYAMERLKIICESILCENIDAKTVVTTFALAYQHHCGRLNDACIQFIASLSTMETNDLMASQGYVELIAKCPLALVELLQKTIRLVESK</sequence>
<dbReference type="EMBL" id="CM022214">
    <property type="protein sequence ID" value="KAF7003173.1"/>
    <property type="molecule type" value="Genomic_DNA"/>
</dbReference>
<dbReference type="InterPro" id="IPR000210">
    <property type="entry name" value="BTB/POZ_dom"/>
</dbReference>